<evidence type="ECO:0000313" key="4">
    <source>
        <dbReference type="Proteomes" id="UP000664521"/>
    </source>
</evidence>
<sequence length="220" mass="25009">MEVEGNIIPWLLYSVKIVMALAVIVAGTSSQGDAWGNARYIVYHMYPSRILWQDDNAKRTQILRFIRHSLLYVAGIVGVFYFTFRVLKADSTTIPIFTPICFDLGIFLATSFEYAWLGAKDSMEQHFALSSRFFKKHYRSTQVALRTFVMRALGDPEYHPPILPTTYPTTYPDNPDDSQYPRTETPGRNTEESGSDESLLPSEDGHIGELIPPDPNPWAH</sequence>
<reference evidence="3" key="1">
    <citation type="submission" date="2021-03" db="EMBL/GenBank/DDBJ databases">
        <authorList>
            <person name="Tagirdzhanova G."/>
        </authorList>
    </citation>
    <scope>NUCLEOTIDE SEQUENCE</scope>
</reference>
<gene>
    <name evidence="3" type="ORF">HETSPECPRED_006709</name>
</gene>
<comment type="caution">
    <text evidence="3">The sequence shown here is derived from an EMBL/GenBank/DDBJ whole genome shotgun (WGS) entry which is preliminary data.</text>
</comment>
<dbReference type="EMBL" id="CAJPDS010000046">
    <property type="protein sequence ID" value="CAF9927942.1"/>
    <property type="molecule type" value="Genomic_DNA"/>
</dbReference>
<keyword evidence="2" id="KW-0812">Transmembrane</keyword>
<organism evidence="3 4">
    <name type="scientific">Heterodermia speciosa</name>
    <dbReference type="NCBI Taxonomy" id="116794"/>
    <lineage>
        <taxon>Eukaryota</taxon>
        <taxon>Fungi</taxon>
        <taxon>Dikarya</taxon>
        <taxon>Ascomycota</taxon>
        <taxon>Pezizomycotina</taxon>
        <taxon>Lecanoromycetes</taxon>
        <taxon>OSLEUM clade</taxon>
        <taxon>Lecanoromycetidae</taxon>
        <taxon>Caliciales</taxon>
        <taxon>Physciaceae</taxon>
        <taxon>Heterodermia</taxon>
    </lineage>
</organism>
<proteinExistence type="predicted"/>
<feature type="transmembrane region" description="Helical" evidence="2">
    <location>
        <begin position="6"/>
        <end position="26"/>
    </location>
</feature>
<keyword evidence="2" id="KW-0472">Membrane</keyword>
<name>A0A8H3FMT4_9LECA</name>
<protein>
    <submittedName>
        <fullName evidence="3">Uncharacterized protein</fullName>
    </submittedName>
</protein>
<dbReference type="AlphaFoldDB" id="A0A8H3FMT4"/>
<feature type="region of interest" description="Disordered" evidence="1">
    <location>
        <begin position="164"/>
        <end position="220"/>
    </location>
</feature>
<feature type="compositionally biased region" description="Low complexity" evidence="1">
    <location>
        <begin position="164"/>
        <end position="173"/>
    </location>
</feature>
<keyword evidence="2" id="KW-1133">Transmembrane helix</keyword>
<feature type="transmembrane region" description="Helical" evidence="2">
    <location>
        <begin position="96"/>
        <end position="117"/>
    </location>
</feature>
<dbReference type="Proteomes" id="UP000664521">
    <property type="component" value="Unassembled WGS sequence"/>
</dbReference>
<accession>A0A8H3FMT4</accession>
<keyword evidence="4" id="KW-1185">Reference proteome</keyword>
<feature type="transmembrane region" description="Helical" evidence="2">
    <location>
        <begin position="65"/>
        <end position="84"/>
    </location>
</feature>
<evidence type="ECO:0000256" key="1">
    <source>
        <dbReference type="SAM" id="MobiDB-lite"/>
    </source>
</evidence>
<evidence type="ECO:0000313" key="3">
    <source>
        <dbReference type="EMBL" id="CAF9927942.1"/>
    </source>
</evidence>
<evidence type="ECO:0000256" key="2">
    <source>
        <dbReference type="SAM" id="Phobius"/>
    </source>
</evidence>